<accession>A0A2U1TXK2</accession>
<dbReference type="Proteomes" id="UP000245138">
    <property type="component" value="Unassembled WGS sequence"/>
</dbReference>
<sequence>MEITNETALAGMPPSLSREENRPVGDRLLYGVAYYDEYLPYDRLDEDIRMVNAVDINVVGIAESIWAHWK</sequence>
<dbReference type="EMBL" id="QDKJ01000003">
    <property type="protein sequence ID" value="PWC14131.1"/>
    <property type="molecule type" value="Genomic_DNA"/>
</dbReference>
<evidence type="ECO:0000313" key="3">
    <source>
        <dbReference type="Proteomes" id="UP000245138"/>
    </source>
</evidence>
<name>A0A2U1TXK2_9GAMM</name>
<dbReference type="AlphaFoldDB" id="A0A2U1TXK2"/>
<dbReference type="OrthoDB" id="9800974at2"/>
<dbReference type="RefSeq" id="WP_109053133.1">
    <property type="nucleotide sequence ID" value="NZ_QDKJ01000003.1"/>
</dbReference>
<dbReference type="Gene3D" id="3.20.20.80">
    <property type="entry name" value="Glycosidases"/>
    <property type="match status" value="1"/>
</dbReference>
<organism evidence="2 3">
    <name type="scientific">Brenneria roseae subsp. americana</name>
    <dbReference type="NCBI Taxonomy" id="1508507"/>
    <lineage>
        <taxon>Bacteria</taxon>
        <taxon>Pseudomonadati</taxon>
        <taxon>Pseudomonadota</taxon>
        <taxon>Gammaproteobacteria</taxon>
        <taxon>Enterobacterales</taxon>
        <taxon>Pectobacteriaceae</taxon>
        <taxon>Brenneria</taxon>
    </lineage>
</organism>
<keyword evidence="3" id="KW-1185">Reference proteome</keyword>
<evidence type="ECO:0000313" key="2">
    <source>
        <dbReference type="EMBL" id="PWC14131.1"/>
    </source>
</evidence>
<protein>
    <submittedName>
        <fullName evidence="2">Uncharacterized protein</fullName>
    </submittedName>
</protein>
<comment type="caution">
    <text evidence="2">The sequence shown here is derived from an EMBL/GenBank/DDBJ whole genome shotgun (WGS) entry which is preliminary data.</text>
</comment>
<feature type="region of interest" description="Disordered" evidence="1">
    <location>
        <begin position="1"/>
        <end position="20"/>
    </location>
</feature>
<proteinExistence type="predicted"/>
<evidence type="ECO:0000256" key="1">
    <source>
        <dbReference type="SAM" id="MobiDB-lite"/>
    </source>
</evidence>
<gene>
    <name evidence="2" type="ORF">B4923_04250</name>
</gene>
<reference evidence="2 3" key="1">
    <citation type="submission" date="2018-04" db="EMBL/GenBank/DDBJ databases">
        <title>Brenneria corticis sp.nov.</title>
        <authorList>
            <person name="Li Y."/>
        </authorList>
    </citation>
    <scope>NUCLEOTIDE SEQUENCE [LARGE SCALE GENOMIC DNA]</scope>
    <source>
        <strain evidence="2 3">LMG 27715</strain>
    </source>
</reference>